<evidence type="ECO:0000313" key="2">
    <source>
        <dbReference type="EMBL" id="PIR92719.1"/>
    </source>
</evidence>
<dbReference type="Proteomes" id="UP000228510">
    <property type="component" value="Unassembled WGS sequence"/>
</dbReference>
<evidence type="ECO:0000256" key="1">
    <source>
        <dbReference type="SAM" id="Phobius"/>
    </source>
</evidence>
<protein>
    <submittedName>
        <fullName evidence="2">Uncharacterized protein</fullName>
    </submittedName>
</protein>
<name>A0A2H0V2R9_9BACT</name>
<accession>A0A2H0V2R9</accession>
<comment type="caution">
    <text evidence="2">The sequence shown here is derived from an EMBL/GenBank/DDBJ whole genome shotgun (WGS) entry which is preliminary data.</text>
</comment>
<dbReference type="EMBL" id="PFAT01000003">
    <property type="protein sequence ID" value="PIR92719.1"/>
    <property type="molecule type" value="Genomic_DNA"/>
</dbReference>
<sequence length="76" mass="8752">MAPMAVFKFACALAITGFFLTLFSELMIAAISTDRTYGYADIKKQQQNSFKNLFWFGIIIMLISIPIFVCNYYFNQ</sequence>
<proteinExistence type="predicted"/>
<keyword evidence="1" id="KW-0472">Membrane</keyword>
<keyword evidence="1" id="KW-0812">Transmembrane</keyword>
<reference evidence="3" key="1">
    <citation type="submission" date="2017-09" db="EMBL/GenBank/DDBJ databases">
        <title>Depth-based differentiation of microbial function through sediment-hosted aquifers and enrichment of novel symbionts in the deep terrestrial subsurface.</title>
        <authorList>
            <person name="Probst A.J."/>
            <person name="Ladd B."/>
            <person name="Jarett J.K."/>
            <person name="Geller-Mcgrath D.E."/>
            <person name="Sieber C.M.K."/>
            <person name="Emerson J.B."/>
            <person name="Anantharaman K."/>
            <person name="Thomas B.C."/>
            <person name="Malmstrom R."/>
            <person name="Stieglmeier M."/>
            <person name="Klingl A."/>
            <person name="Woyke T."/>
            <person name="Ryan C.M."/>
            <person name="Banfield J.F."/>
        </authorList>
    </citation>
    <scope>NUCLEOTIDE SEQUENCE [LARGE SCALE GENOMIC DNA]</scope>
</reference>
<evidence type="ECO:0000313" key="3">
    <source>
        <dbReference type="Proteomes" id="UP000228510"/>
    </source>
</evidence>
<gene>
    <name evidence="2" type="ORF">COU01_00405</name>
</gene>
<feature type="transmembrane region" description="Helical" evidence="1">
    <location>
        <begin position="53"/>
        <end position="74"/>
    </location>
</feature>
<organism evidence="2 3">
    <name type="scientific">Candidatus Falkowbacteria bacterium CG10_big_fil_rev_8_21_14_0_10_44_15</name>
    <dbReference type="NCBI Taxonomy" id="1974569"/>
    <lineage>
        <taxon>Bacteria</taxon>
        <taxon>Candidatus Falkowiibacteriota</taxon>
    </lineage>
</organism>
<dbReference type="AlphaFoldDB" id="A0A2H0V2R9"/>
<keyword evidence="1" id="KW-1133">Transmembrane helix</keyword>